<dbReference type="OrthoDB" id="1339960at2"/>
<name>A0A1J7CU15_FLAJO</name>
<organism evidence="2 3">
    <name type="scientific">Flavobacterium johnsoniae</name>
    <name type="common">Cytophaga johnsonae</name>
    <dbReference type="NCBI Taxonomy" id="986"/>
    <lineage>
        <taxon>Bacteria</taxon>
        <taxon>Pseudomonadati</taxon>
        <taxon>Bacteroidota</taxon>
        <taxon>Flavobacteriia</taxon>
        <taxon>Flavobacteriales</taxon>
        <taxon>Flavobacteriaceae</taxon>
        <taxon>Flavobacterium</taxon>
    </lineage>
</organism>
<proteinExistence type="predicted"/>
<protein>
    <recommendedName>
        <fullName evidence="4">YD repeat-containing protein</fullName>
    </recommendedName>
</protein>
<evidence type="ECO:0000256" key="1">
    <source>
        <dbReference type="SAM" id="SignalP"/>
    </source>
</evidence>
<evidence type="ECO:0000313" key="3">
    <source>
        <dbReference type="Proteomes" id="UP000182826"/>
    </source>
</evidence>
<reference evidence="2 3" key="1">
    <citation type="submission" date="2016-10" db="EMBL/GenBank/DDBJ databases">
        <title>Draft Genome Sequence of Rhizobacteria Flavobacterium johnsoniae CI04.</title>
        <authorList>
            <person name="Bravo J.I."/>
            <person name="Lozano G.L."/>
            <person name="Handelsman J."/>
        </authorList>
    </citation>
    <scope>NUCLEOTIDE SEQUENCE [LARGE SCALE GENOMIC DNA]</scope>
    <source>
        <strain evidence="2 3">CI04</strain>
    </source>
</reference>
<dbReference type="RefSeq" id="WP_071635139.1">
    <property type="nucleotide sequence ID" value="NZ_MLFK01000002.1"/>
</dbReference>
<accession>A0A1J7CU15</accession>
<feature type="chain" id="PRO_5009644501" description="YD repeat-containing protein" evidence="1">
    <location>
        <begin position="20"/>
        <end position="290"/>
    </location>
</feature>
<dbReference type="PROSITE" id="PS51257">
    <property type="entry name" value="PROKAR_LIPOPROTEIN"/>
    <property type="match status" value="1"/>
</dbReference>
<dbReference type="EMBL" id="MLFK01000002">
    <property type="protein sequence ID" value="OIV43138.1"/>
    <property type="molecule type" value="Genomic_DNA"/>
</dbReference>
<dbReference type="Proteomes" id="UP000182826">
    <property type="component" value="Unassembled WGS sequence"/>
</dbReference>
<gene>
    <name evidence="2" type="ORF">BKM63_02690</name>
</gene>
<sequence>MKKVLIVISIALLFMSCNNDDENNLQVESKQIKTIKINQFYVDSLFYKEEKLTSLKSYHRGLLMKTDNYEYNTAGFLSKKITSKSPGGQLNSVDYEYYPDGRLKSRKVRLTGFAATEQIITYDYAYDGNKIIITDDKYGPNQRTIMLDSKNRITLIEKQGEYSQLNFRFCEYSYDENDNITTMNFKSNELSELNIYNFDFDKKTNPFPSLDFNLPNDLSINKLEAVSIDAVYDFTQMGTGDYICFFNFQNHNNITSIKVQNFNSSYNYQYTDFNFPSEIIFKNYIMKFSY</sequence>
<dbReference type="Gene3D" id="2.180.10.10">
    <property type="entry name" value="RHS repeat-associated core"/>
    <property type="match status" value="1"/>
</dbReference>
<keyword evidence="3" id="KW-1185">Reference proteome</keyword>
<evidence type="ECO:0000313" key="2">
    <source>
        <dbReference type="EMBL" id="OIV43138.1"/>
    </source>
</evidence>
<keyword evidence="1" id="KW-0732">Signal</keyword>
<feature type="signal peptide" evidence="1">
    <location>
        <begin position="1"/>
        <end position="19"/>
    </location>
</feature>
<dbReference type="AlphaFoldDB" id="A0A1J7CU15"/>
<evidence type="ECO:0008006" key="4">
    <source>
        <dbReference type="Google" id="ProtNLM"/>
    </source>
</evidence>
<comment type="caution">
    <text evidence="2">The sequence shown here is derived from an EMBL/GenBank/DDBJ whole genome shotgun (WGS) entry which is preliminary data.</text>
</comment>